<dbReference type="RefSeq" id="WP_270681499.1">
    <property type="nucleotide sequence ID" value="NZ_JAQFWP010000115.1"/>
</dbReference>
<sequence length="77" mass="8713">MEPIDIERLAEEFDASDQSAYILRSEPGTPTDAAPTVIIPVAFPKPLLDEIRRLADRRRVGVDRLLREWAEAGLRRA</sequence>
<name>A0ABT4TW40_9ACTN</name>
<proteinExistence type="predicted"/>
<reference evidence="1" key="1">
    <citation type="submission" date="2023-01" db="EMBL/GenBank/DDBJ databases">
        <title>Draft genome sequence of Nocardiopsis sp. LSu2-4 isolated from halophytes.</title>
        <authorList>
            <person name="Duangmal K."/>
            <person name="Chantavorakit T."/>
        </authorList>
    </citation>
    <scope>NUCLEOTIDE SEQUENCE</scope>
    <source>
        <strain evidence="1">LSu2-4</strain>
    </source>
</reference>
<keyword evidence="2" id="KW-1185">Reference proteome</keyword>
<dbReference type="EMBL" id="JAQFWP010000115">
    <property type="protein sequence ID" value="MDA2808913.1"/>
    <property type="molecule type" value="Genomic_DNA"/>
</dbReference>
<evidence type="ECO:0000313" key="1">
    <source>
        <dbReference type="EMBL" id="MDA2808913.1"/>
    </source>
</evidence>
<evidence type="ECO:0008006" key="3">
    <source>
        <dbReference type="Google" id="ProtNLM"/>
    </source>
</evidence>
<evidence type="ECO:0000313" key="2">
    <source>
        <dbReference type="Proteomes" id="UP001165685"/>
    </source>
</evidence>
<organism evidence="1 2">
    <name type="scientific">Nocardiopsis suaedae</name>
    <dbReference type="NCBI Taxonomy" id="3018444"/>
    <lineage>
        <taxon>Bacteria</taxon>
        <taxon>Bacillati</taxon>
        <taxon>Actinomycetota</taxon>
        <taxon>Actinomycetes</taxon>
        <taxon>Streptosporangiales</taxon>
        <taxon>Nocardiopsidaceae</taxon>
        <taxon>Nocardiopsis</taxon>
    </lineage>
</organism>
<accession>A0ABT4TW40</accession>
<dbReference type="Proteomes" id="UP001165685">
    <property type="component" value="Unassembled WGS sequence"/>
</dbReference>
<protein>
    <recommendedName>
        <fullName evidence="3">CopG family transcriptional regulator</fullName>
    </recommendedName>
</protein>
<gene>
    <name evidence="1" type="ORF">O4U47_30690</name>
</gene>
<comment type="caution">
    <text evidence="1">The sequence shown here is derived from an EMBL/GenBank/DDBJ whole genome shotgun (WGS) entry which is preliminary data.</text>
</comment>